<protein>
    <recommendedName>
        <fullName evidence="4">Tfp pilus assembly protein PilN</fullName>
    </recommendedName>
</protein>
<name>A0A2M7VL39_9BACT</name>
<comment type="caution">
    <text evidence="2">The sequence shown here is derived from an EMBL/GenBank/DDBJ whole genome shotgun (WGS) entry which is preliminary data.</text>
</comment>
<dbReference type="Proteomes" id="UP000231469">
    <property type="component" value="Unassembled WGS sequence"/>
</dbReference>
<feature type="transmembrane region" description="Helical" evidence="1">
    <location>
        <begin position="21"/>
        <end position="43"/>
    </location>
</feature>
<dbReference type="InterPro" id="IPR007813">
    <property type="entry name" value="PilN"/>
</dbReference>
<keyword evidence="1" id="KW-0812">Transmembrane</keyword>
<dbReference type="Pfam" id="PF05137">
    <property type="entry name" value="PilN"/>
    <property type="match status" value="1"/>
</dbReference>
<evidence type="ECO:0000256" key="1">
    <source>
        <dbReference type="SAM" id="Phobius"/>
    </source>
</evidence>
<reference evidence="3" key="1">
    <citation type="submission" date="2017-09" db="EMBL/GenBank/DDBJ databases">
        <title>Depth-based differentiation of microbial function through sediment-hosted aquifers and enrichment of novel symbionts in the deep terrestrial subsurface.</title>
        <authorList>
            <person name="Probst A.J."/>
            <person name="Ladd B."/>
            <person name="Jarett J.K."/>
            <person name="Geller-Mcgrath D.E."/>
            <person name="Sieber C.M.K."/>
            <person name="Emerson J.B."/>
            <person name="Anantharaman K."/>
            <person name="Thomas B.C."/>
            <person name="Malmstrom R."/>
            <person name="Stieglmeier M."/>
            <person name="Klingl A."/>
            <person name="Woyke T."/>
            <person name="Ryan C.M."/>
            <person name="Banfield J.F."/>
        </authorList>
    </citation>
    <scope>NUCLEOTIDE SEQUENCE [LARGE SCALE GENOMIC DNA]</scope>
</reference>
<accession>A0A2M7VL39</accession>
<proteinExistence type="predicted"/>
<keyword evidence="1" id="KW-0472">Membrane</keyword>
<gene>
    <name evidence="2" type="ORF">COX73_00435</name>
</gene>
<sequence length="186" mass="22069">MINLLPEKEKKELGFEEKRKIILVLGVLCLIFLISLILFLYLFKIYLVSQINFQKDLLFEKEKELKSFSQFQDFKQIVKEINQKLVKVRNFYKNQVSITPISEELSGLVPPTIYFTRFFIQKPGASEEPSDYLFKITIWGYAPSREDLFLFQKALREDDKFKEVNVSLTSWLELSDVDFQLTFKIK</sequence>
<evidence type="ECO:0008006" key="4">
    <source>
        <dbReference type="Google" id="ProtNLM"/>
    </source>
</evidence>
<dbReference type="AlphaFoldDB" id="A0A2M7VL39"/>
<dbReference type="EMBL" id="PFPS01000019">
    <property type="protein sequence ID" value="PJA02503.1"/>
    <property type="molecule type" value="Genomic_DNA"/>
</dbReference>
<organism evidence="2 3">
    <name type="scientific">bacterium (Candidatus Gribaldobacteria) CG_4_10_14_0_2_um_filter_36_18</name>
    <dbReference type="NCBI Taxonomy" id="2014264"/>
    <lineage>
        <taxon>Bacteria</taxon>
        <taxon>Candidatus Gribaldobacteria</taxon>
    </lineage>
</organism>
<evidence type="ECO:0000313" key="2">
    <source>
        <dbReference type="EMBL" id="PJA02503.1"/>
    </source>
</evidence>
<keyword evidence="1" id="KW-1133">Transmembrane helix</keyword>
<evidence type="ECO:0000313" key="3">
    <source>
        <dbReference type="Proteomes" id="UP000231469"/>
    </source>
</evidence>